<evidence type="ECO:0000256" key="1">
    <source>
        <dbReference type="SAM" id="MobiDB-lite"/>
    </source>
</evidence>
<dbReference type="SUPFAM" id="SSF81383">
    <property type="entry name" value="F-box domain"/>
    <property type="match status" value="1"/>
</dbReference>
<gene>
    <name evidence="2" type="ORF">DSM5745_00095</name>
</gene>
<protein>
    <recommendedName>
        <fullName evidence="4">F-box domain-containing protein</fullName>
    </recommendedName>
</protein>
<reference evidence="2 3" key="1">
    <citation type="journal article" date="2018" name="IMA Fungus">
        <title>IMA Genome-F 9: Draft genome sequence of Annulohypoxylon stygium, Aspergillus mulundensis, Berkeleyomyces basicola (syn. Thielaviopsis basicola), Ceratocystis smalleyi, two Cercospora beticola strains, Coleophoma cylindrospora, Fusarium fracticaudum, Phialophora cf. hyalina, and Morchella septimelata.</title>
        <authorList>
            <person name="Wingfield B.D."/>
            <person name="Bills G.F."/>
            <person name="Dong Y."/>
            <person name="Huang W."/>
            <person name="Nel W.J."/>
            <person name="Swalarsk-Parry B.S."/>
            <person name="Vaghefi N."/>
            <person name="Wilken P.M."/>
            <person name="An Z."/>
            <person name="de Beer Z.W."/>
            <person name="De Vos L."/>
            <person name="Chen L."/>
            <person name="Duong T.A."/>
            <person name="Gao Y."/>
            <person name="Hammerbacher A."/>
            <person name="Kikkert J.R."/>
            <person name="Li Y."/>
            <person name="Li H."/>
            <person name="Li K."/>
            <person name="Li Q."/>
            <person name="Liu X."/>
            <person name="Ma X."/>
            <person name="Naidoo K."/>
            <person name="Pethybridge S.J."/>
            <person name="Sun J."/>
            <person name="Steenkamp E.T."/>
            <person name="van der Nest M.A."/>
            <person name="van Wyk S."/>
            <person name="Wingfield M.J."/>
            <person name="Xiong C."/>
            <person name="Yue Q."/>
            <person name="Zhang X."/>
        </authorList>
    </citation>
    <scope>NUCLEOTIDE SEQUENCE [LARGE SCALE GENOMIC DNA]</scope>
    <source>
        <strain evidence="2 3">DSM 5745</strain>
    </source>
</reference>
<feature type="region of interest" description="Disordered" evidence="1">
    <location>
        <begin position="1"/>
        <end position="27"/>
    </location>
</feature>
<dbReference type="Gene3D" id="1.20.1280.50">
    <property type="match status" value="1"/>
</dbReference>
<dbReference type="EMBL" id="PVWQ01000001">
    <property type="protein sequence ID" value="RDW92773.1"/>
    <property type="molecule type" value="Genomic_DNA"/>
</dbReference>
<keyword evidence="3" id="KW-1185">Reference proteome</keyword>
<sequence length="584" mass="65881">MPAKRKAAARSYGKAAPTPSRKRQRQEPLYQTDPFRHLPFDCATLILEDLDPVTILNCEQVDRGWAAFIRTWICAVGLRIHYPSVWHLELKQDEATSVWLYKANTAPIFTLPPGKASAVRKVEAHDGTFTIAGDFAAWGHGKHIYWQDLRFQDDGTFRPVQKLELKMDFGERGEEEEGRKPKIVMMRLNARGYLLLRFMWVSIETPQMDRYRDVLVQLQTGKTRWHYEGPVRADDEFIPRDERRLVGLDEHRVYYTSDIDILAVDIESGSELYRAPLPGTGRDRAYWIHFWPSKGAYTGFLSLNGRDVLVGLIPVRDASPMPEFAILVMDGATGHVIQQLPLTYAWSNSWRIVVSAEKTAFALVNEGSHLFRNAQIVRMFSAAPDGVFHEADDQIIDYDMPPDWPATAFDPGVSRVVADPFRHLLAFVQADGDKAGVGIAGLRPCDADRAVRRLKRDYGVKSTGALIKGSCCEVSLPPPPPCATCGHAGPGDAGSNSRRSLPIVPGSVYTVRFADERRLVIEVTRVLPRVGDRIFQNRICEYYVVDFVLRRREACVQDDLTGAQALPEEQPGDKALFRWPGFWS</sequence>
<dbReference type="Proteomes" id="UP000256690">
    <property type="component" value="Unassembled WGS sequence"/>
</dbReference>
<organism evidence="2 3">
    <name type="scientific">Aspergillus mulundensis</name>
    <dbReference type="NCBI Taxonomy" id="1810919"/>
    <lineage>
        <taxon>Eukaryota</taxon>
        <taxon>Fungi</taxon>
        <taxon>Dikarya</taxon>
        <taxon>Ascomycota</taxon>
        <taxon>Pezizomycotina</taxon>
        <taxon>Eurotiomycetes</taxon>
        <taxon>Eurotiomycetidae</taxon>
        <taxon>Eurotiales</taxon>
        <taxon>Aspergillaceae</taxon>
        <taxon>Aspergillus</taxon>
        <taxon>Aspergillus subgen. Nidulantes</taxon>
    </lineage>
</organism>
<dbReference type="OrthoDB" id="4466386at2759"/>
<evidence type="ECO:0000313" key="3">
    <source>
        <dbReference type="Proteomes" id="UP000256690"/>
    </source>
</evidence>
<dbReference type="AlphaFoldDB" id="A0A3D8T2J4"/>
<proteinExistence type="predicted"/>
<name>A0A3D8T2J4_9EURO</name>
<dbReference type="InterPro" id="IPR015943">
    <property type="entry name" value="WD40/YVTN_repeat-like_dom_sf"/>
</dbReference>
<comment type="caution">
    <text evidence="2">The sequence shown here is derived from an EMBL/GenBank/DDBJ whole genome shotgun (WGS) entry which is preliminary data.</text>
</comment>
<dbReference type="RefSeq" id="XP_026607956.1">
    <property type="nucleotide sequence ID" value="XM_026742111.1"/>
</dbReference>
<dbReference type="Gene3D" id="2.130.10.10">
    <property type="entry name" value="YVTN repeat-like/Quinoprotein amine dehydrogenase"/>
    <property type="match status" value="1"/>
</dbReference>
<evidence type="ECO:0008006" key="4">
    <source>
        <dbReference type="Google" id="ProtNLM"/>
    </source>
</evidence>
<evidence type="ECO:0000313" key="2">
    <source>
        <dbReference type="EMBL" id="RDW92773.1"/>
    </source>
</evidence>
<accession>A0A3D8T2J4</accession>
<dbReference type="GeneID" id="38110465"/>
<dbReference type="InterPro" id="IPR036047">
    <property type="entry name" value="F-box-like_dom_sf"/>
</dbReference>